<evidence type="ECO:0000256" key="4">
    <source>
        <dbReference type="SAM" id="Coils"/>
    </source>
</evidence>
<dbReference type="FunFam" id="3.40.50.300:FF:000309">
    <property type="entry name" value="ABC transporter ATP-binding protein"/>
    <property type="match status" value="1"/>
</dbReference>
<dbReference type="InterPro" id="IPR017871">
    <property type="entry name" value="ABC_transporter-like_CS"/>
</dbReference>
<dbReference type="SUPFAM" id="SSF52540">
    <property type="entry name" value="P-loop containing nucleoside triphosphate hydrolases"/>
    <property type="match status" value="2"/>
</dbReference>
<keyword evidence="2" id="KW-0547">Nucleotide-binding</keyword>
<gene>
    <name evidence="6" type="ORF">FYJ83_16295</name>
</gene>
<dbReference type="Proteomes" id="UP000469523">
    <property type="component" value="Unassembled WGS sequence"/>
</dbReference>
<dbReference type="PANTHER" id="PTHR42855">
    <property type="entry name" value="ABC TRANSPORTER ATP-BINDING SUBUNIT"/>
    <property type="match status" value="1"/>
</dbReference>
<evidence type="ECO:0000256" key="1">
    <source>
        <dbReference type="ARBA" id="ARBA00022737"/>
    </source>
</evidence>
<dbReference type="RefSeq" id="WP_154442417.1">
    <property type="nucleotide sequence ID" value="NZ_JAHLPJ010000001.1"/>
</dbReference>
<name>A0A6N7Y2N2_9FIRM</name>
<dbReference type="Gene3D" id="3.40.50.300">
    <property type="entry name" value="P-loop containing nucleotide triphosphate hydrolases"/>
    <property type="match status" value="2"/>
</dbReference>
<feature type="domain" description="ABC transporter" evidence="5">
    <location>
        <begin position="4"/>
        <end position="263"/>
    </location>
</feature>
<dbReference type="Pfam" id="PF16326">
    <property type="entry name" value="ABC_tran_CTD"/>
    <property type="match status" value="1"/>
</dbReference>
<accession>A0A6N7Y2N2</accession>
<dbReference type="InterPro" id="IPR003439">
    <property type="entry name" value="ABC_transporter-like_ATP-bd"/>
</dbReference>
<dbReference type="EMBL" id="VUNQ01000051">
    <property type="protein sequence ID" value="MSU03025.1"/>
    <property type="molecule type" value="Genomic_DNA"/>
</dbReference>
<evidence type="ECO:0000313" key="7">
    <source>
        <dbReference type="Proteomes" id="UP000469523"/>
    </source>
</evidence>
<proteinExistence type="predicted"/>
<dbReference type="CDD" id="cd03221">
    <property type="entry name" value="ABCF_EF-3"/>
    <property type="match status" value="2"/>
</dbReference>
<dbReference type="PANTHER" id="PTHR42855:SF2">
    <property type="entry name" value="DRUG RESISTANCE ABC TRANSPORTER,ATP-BINDING PROTEIN"/>
    <property type="match status" value="1"/>
</dbReference>
<dbReference type="InterPro" id="IPR027417">
    <property type="entry name" value="P-loop_NTPase"/>
</dbReference>
<dbReference type="SMART" id="SM00382">
    <property type="entry name" value="AAA"/>
    <property type="match status" value="2"/>
</dbReference>
<keyword evidence="4" id="KW-0175">Coiled coil</keyword>
<feature type="coiled-coil region" evidence="4">
    <location>
        <begin position="563"/>
        <end position="630"/>
    </location>
</feature>
<evidence type="ECO:0000259" key="5">
    <source>
        <dbReference type="PROSITE" id="PS50893"/>
    </source>
</evidence>
<dbReference type="GO" id="GO:0005524">
    <property type="term" value="F:ATP binding"/>
    <property type="evidence" value="ECO:0007669"/>
    <property type="project" value="UniProtKB-KW"/>
</dbReference>
<dbReference type="InterPro" id="IPR003593">
    <property type="entry name" value="AAA+_ATPase"/>
</dbReference>
<dbReference type="InterPro" id="IPR032524">
    <property type="entry name" value="ABC_tran_C"/>
</dbReference>
<dbReference type="InterPro" id="IPR051309">
    <property type="entry name" value="ABCF_ATPase"/>
</dbReference>
<dbReference type="FunFam" id="3.40.50.300:FF:000011">
    <property type="entry name" value="Putative ABC transporter ATP-binding component"/>
    <property type="match status" value="1"/>
</dbReference>
<comment type="caution">
    <text evidence="6">The sequence shown here is derived from an EMBL/GenBank/DDBJ whole genome shotgun (WGS) entry which is preliminary data.</text>
</comment>
<dbReference type="InterPro" id="IPR032781">
    <property type="entry name" value="ABC_tran_Xtn"/>
</dbReference>
<dbReference type="GO" id="GO:0016887">
    <property type="term" value="F:ATP hydrolysis activity"/>
    <property type="evidence" value="ECO:0007669"/>
    <property type="project" value="InterPro"/>
</dbReference>
<keyword evidence="3 6" id="KW-0067">ATP-binding</keyword>
<reference evidence="6 7" key="1">
    <citation type="submission" date="2019-09" db="EMBL/GenBank/DDBJ databases">
        <title>In-depth cultivation of the pig gut microbiome towards novel bacterial diversity and tailored functional studies.</title>
        <authorList>
            <person name="Wylensek D."/>
            <person name="Hitch T.C.A."/>
            <person name="Clavel T."/>
        </authorList>
    </citation>
    <scope>NUCLEOTIDE SEQUENCE [LARGE SCALE GENOMIC DNA]</scope>
    <source>
        <strain evidence="6 7">WCA3-693-APC-4?</strain>
    </source>
</reference>
<protein>
    <submittedName>
        <fullName evidence="6">ABC-F family ATP-binding cassette domain-containing protein</fullName>
    </submittedName>
</protein>
<evidence type="ECO:0000313" key="6">
    <source>
        <dbReference type="EMBL" id="MSU03025.1"/>
    </source>
</evidence>
<dbReference type="Gene3D" id="1.10.287.380">
    <property type="entry name" value="Valyl-tRNA synthetase, C-terminal domain"/>
    <property type="match status" value="1"/>
</dbReference>
<dbReference type="PROSITE" id="PS00211">
    <property type="entry name" value="ABC_TRANSPORTER_1"/>
    <property type="match status" value="1"/>
</dbReference>
<dbReference type="InterPro" id="IPR037118">
    <property type="entry name" value="Val-tRNA_synth_C_sf"/>
</dbReference>
<evidence type="ECO:0000256" key="2">
    <source>
        <dbReference type="ARBA" id="ARBA00022741"/>
    </source>
</evidence>
<dbReference type="Pfam" id="PF00005">
    <property type="entry name" value="ABC_tran"/>
    <property type="match status" value="2"/>
</dbReference>
<evidence type="ECO:0000256" key="3">
    <source>
        <dbReference type="ARBA" id="ARBA00022840"/>
    </source>
</evidence>
<sequence length="637" mass="73954">MLVLSCSNLTKTYIIDTILDNLSFTVEDGDKIGVIGLNGSGKTTLFNILNGEIPQDSGEIYIQKSVQIGYLKQHTSIESNKTVFNECLEVFLPLIEMEESLRNLEHEISLEGSRGESEKLSTLMEQYANLSEKFLSLNGYGFKSEIKGTLKGLGFKDEDLDKEVNVLSGGQKSRLSLAKLLLEKPDILLLDEPTNHLDIDAIDWLEKFLKDYKGAALIISHDRYFLDRVVNRIFHIEHLKLNVYNTNYTNFMARRKKDLEIYQKHFEDQQKEIKRQEEIIRRFKAYGGERYHGLAESRQKMLDKMKLLDKPMGEQQKSRIKFEPKVKSGRDVLRVEGLEKSFGDFKLLRDINFNIYRGEKVGLIGANGIGKTTLFKIILGELSKDGGEITLGHHVEKGYFDQEMTKLNLNKTIMDEIWDENPTFDHYKVRSILSQFMFIGDDIFKQVSDLSGGEKGRLSLLKLMLSQANFLLMDEPTNHLDIDSKEVLEEAIINYEGTLFVISHDRYFLNKVTDKILELTKEGIKEYIGNYDYYLEKKNEILYEEDEEDGKTKTQIKLEKRKEKELLKEEKVKRREIKALEEKISNQESKLEELDNILCDSSIYDKPEKVVELTKERENLQMELDNLYNQWILLTEE</sequence>
<feature type="domain" description="ABC transporter" evidence="5">
    <location>
        <begin position="333"/>
        <end position="546"/>
    </location>
</feature>
<dbReference type="Pfam" id="PF12848">
    <property type="entry name" value="ABC_tran_Xtn"/>
    <property type="match status" value="1"/>
</dbReference>
<keyword evidence="1" id="KW-0677">Repeat</keyword>
<dbReference type="PROSITE" id="PS50893">
    <property type="entry name" value="ABC_TRANSPORTER_2"/>
    <property type="match status" value="2"/>
</dbReference>
<dbReference type="AlphaFoldDB" id="A0A6N7Y2N2"/>
<organism evidence="6 7">
    <name type="scientific">Tissierella pigra</name>
    <dbReference type="NCBI Taxonomy" id="2607614"/>
    <lineage>
        <taxon>Bacteria</taxon>
        <taxon>Bacillati</taxon>
        <taxon>Bacillota</taxon>
        <taxon>Tissierellia</taxon>
        <taxon>Tissierellales</taxon>
        <taxon>Tissierellaceae</taxon>
        <taxon>Tissierella</taxon>
    </lineage>
</organism>
<dbReference type="GO" id="GO:0003677">
    <property type="term" value="F:DNA binding"/>
    <property type="evidence" value="ECO:0007669"/>
    <property type="project" value="InterPro"/>
</dbReference>
<keyword evidence="7" id="KW-1185">Reference proteome</keyword>